<dbReference type="RefSeq" id="WP_183416378.1">
    <property type="nucleotide sequence ID" value="NZ_JACHXA010000004.1"/>
</dbReference>
<dbReference type="PANTHER" id="PTHR21192:SF2">
    <property type="entry name" value="NADH DEHYDROGENASE [UBIQUINONE] 1 ALPHA SUBCOMPLEX ASSEMBLY FACTOR 3"/>
    <property type="match status" value="1"/>
</dbReference>
<sequence length="129" mass="14225">MDISPMVPKDRKLIEGYGAEGFRIAGTLYAGSVLLMRDRVLEWDVTAMDELTIDRLEPLFGDASDLEILLLGCGLQGVLPPKELRLAVRERGPVLDSMDSGAACRTYNVLLAEERRVAAALILPRPETR</sequence>
<protein>
    <submittedName>
        <fullName evidence="1">Uncharacterized protein</fullName>
    </submittedName>
</protein>
<evidence type="ECO:0000313" key="2">
    <source>
        <dbReference type="Proteomes" id="UP000581135"/>
    </source>
</evidence>
<dbReference type="PANTHER" id="PTHR21192">
    <property type="entry name" value="NUCLEAR PROTEIN E3-3"/>
    <property type="match status" value="1"/>
</dbReference>
<organism evidence="1 2">
    <name type="scientific">Limibacillus halophilus</name>
    <dbReference type="NCBI Taxonomy" id="1579333"/>
    <lineage>
        <taxon>Bacteria</taxon>
        <taxon>Pseudomonadati</taxon>
        <taxon>Pseudomonadota</taxon>
        <taxon>Alphaproteobacteria</taxon>
        <taxon>Rhodospirillales</taxon>
        <taxon>Rhodovibrionaceae</taxon>
        <taxon>Limibacillus</taxon>
    </lineage>
</organism>
<dbReference type="Gene3D" id="3.40.1230.10">
    <property type="entry name" value="MTH938-like"/>
    <property type="match status" value="1"/>
</dbReference>
<reference evidence="1 2" key="1">
    <citation type="submission" date="2020-08" db="EMBL/GenBank/DDBJ databases">
        <title>Genomic Encyclopedia of Type Strains, Phase III (KMG-III): the genomes of soil and plant-associated and newly described type strains.</title>
        <authorList>
            <person name="Whitman W."/>
        </authorList>
    </citation>
    <scope>NUCLEOTIDE SEQUENCE [LARGE SCALE GENOMIC DNA]</scope>
    <source>
        <strain evidence="1 2">CECT 8803</strain>
    </source>
</reference>
<dbReference type="AlphaFoldDB" id="A0A839SSV6"/>
<name>A0A839SSV6_9PROT</name>
<accession>A0A839SSV6</accession>
<keyword evidence="2" id="KW-1185">Reference proteome</keyword>
<dbReference type="EMBL" id="JACHXA010000004">
    <property type="protein sequence ID" value="MBB3065562.1"/>
    <property type="molecule type" value="Genomic_DNA"/>
</dbReference>
<proteinExistence type="predicted"/>
<dbReference type="InterPro" id="IPR036748">
    <property type="entry name" value="MTH938-like_sf"/>
</dbReference>
<dbReference type="CDD" id="cd00248">
    <property type="entry name" value="Mth938-like"/>
    <property type="match status" value="1"/>
</dbReference>
<dbReference type="InterPro" id="IPR007523">
    <property type="entry name" value="NDUFAF3/AAMDC"/>
</dbReference>
<dbReference type="SUPFAM" id="SSF64076">
    <property type="entry name" value="MTH938-like"/>
    <property type="match status" value="1"/>
</dbReference>
<comment type="caution">
    <text evidence="1">The sequence shown here is derived from an EMBL/GenBank/DDBJ whole genome shotgun (WGS) entry which is preliminary data.</text>
</comment>
<dbReference type="Proteomes" id="UP000581135">
    <property type="component" value="Unassembled WGS sequence"/>
</dbReference>
<dbReference type="Pfam" id="PF04430">
    <property type="entry name" value="DUF498"/>
    <property type="match status" value="1"/>
</dbReference>
<gene>
    <name evidence="1" type="ORF">FHR98_001849</name>
</gene>
<evidence type="ECO:0000313" key="1">
    <source>
        <dbReference type="EMBL" id="MBB3065562.1"/>
    </source>
</evidence>